<feature type="domain" description="YNCE-like beta-propeller" evidence="2">
    <location>
        <begin position="28"/>
        <end position="193"/>
    </location>
</feature>
<dbReference type="InterPro" id="IPR051200">
    <property type="entry name" value="Host-pathogen_enzymatic-act"/>
</dbReference>
<keyword evidence="1" id="KW-0732">Signal</keyword>
<name>A0A3B0YFD0_9ZZZZ</name>
<dbReference type="InterPro" id="IPR011044">
    <property type="entry name" value="Quino_amine_DH_bsu"/>
</dbReference>
<dbReference type="Gene3D" id="2.130.10.10">
    <property type="entry name" value="YVTN repeat-like/Quinoprotein amine dehydrogenase"/>
    <property type="match status" value="2"/>
</dbReference>
<sequence>MKNLLTKTGAAVAIIFTLLALPELTLADTGMAKKEIKITDPSSVVVIVNRDSNDIAFMDIKTNKIIGHVFLGKNVNPHMAMMSKDGRWVVTGGTRSNKAYIIDVATLTLLKEIPVGFAPEHLAFSPDGRYYYQGSPDADTVSVIDMVSMTEIKRIHGFAEPLNITFTPDGSKAYVGNYGAHWVGVIDVTRHELLKKIHVGEVPGISALDPERYLGEIKGISNVSISNDGRYLYAADGDLGIVSVIDAREDRVIKQIKVGADPWRAYMSHDGKYAVVANNGDNTVSIIDLQKNEVAATLESGPDMMGINFAGGKAFVSSSSSGFLYVFDMNSLKSAGRIKIGANLQIETATTDTAGEKIYLASSTDHSVYIIDGETEAVTRVPHVGLYPWGTHILDSKDNYCH</sequence>
<gene>
    <name evidence="3" type="ORF">MNBD_GAMMA09-2718</name>
</gene>
<dbReference type="Pfam" id="PF21783">
    <property type="entry name" value="YNCE"/>
    <property type="match status" value="1"/>
</dbReference>
<reference evidence="3" key="1">
    <citation type="submission" date="2018-06" db="EMBL/GenBank/DDBJ databases">
        <authorList>
            <person name="Zhirakovskaya E."/>
        </authorList>
    </citation>
    <scope>NUCLEOTIDE SEQUENCE</scope>
</reference>
<evidence type="ECO:0000313" key="3">
    <source>
        <dbReference type="EMBL" id="VAW67066.1"/>
    </source>
</evidence>
<proteinExistence type="predicted"/>
<dbReference type="PANTHER" id="PTHR47197:SF3">
    <property type="entry name" value="DIHYDRO-HEME D1 DEHYDROGENASE"/>
    <property type="match status" value="1"/>
</dbReference>
<dbReference type="NCBIfam" id="TIGR02276">
    <property type="entry name" value="beta_rpt_yvtn"/>
    <property type="match status" value="2"/>
</dbReference>
<dbReference type="Pfam" id="PF02239">
    <property type="entry name" value="Cytochrom_D1"/>
    <property type="match status" value="1"/>
</dbReference>
<dbReference type="AlphaFoldDB" id="A0A3B0YFD0"/>
<evidence type="ECO:0000259" key="2">
    <source>
        <dbReference type="Pfam" id="PF21783"/>
    </source>
</evidence>
<dbReference type="EMBL" id="UOFI01000090">
    <property type="protein sequence ID" value="VAW67066.1"/>
    <property type="molecule type" value="Genomic_DNA"/>
</dbReference>
<dbReference type="InterPro" id="IPR048433">
    <property type="entry name" value="YNCE-like_beta-prop"/>
</dbReference>
<organism evidence="3">
    <name type="scientific">hydrothermal vent metagenome</name>
    <dbReference type="NCBI Taxonomy" id="652676"/>
    <lineage>
        <taxon>unclassified sequences</taxon>
        <taxon>metagenomes</taxon>
        <taxon>ecological metagenomes</taxon>
    </lineage>
</organism>
<dbReference type="InterPro" id="IPR011964">
    <property type="entry name" value="YVTN_b-propeller_repeat"/>
</dbReference>
<dbReference type="SUPFAM" id="SSF50974">
    <property type="entry name" value="Nitrous oxide reductase, N-terminal domain"/>
    <property type="match status" value="1"/>
</dbReference>
<evidence type="ECO:0000256" key="1">
    <source>
        <dbReference type="ARBA" id="ARBA00022729"/>
    </source>
</evidence>
<accession>A0A3B0YFD0</accession>
<dbReference type="InterPro" id="IPR015943">
    <property type="entry name" value="WD40/YVTN_repeat-like_dom_sf"/>
</dbReference>
<dbReference type="PANTHER" id="PTHR47197">
    <property type="entry name" value="PROTEIN NIRF"/>
    <property type="match status" value="1"/>
</dbReference>
<dbReference type="InterPro" id="IPR011045">
    <property type="entry name" value="N2O_reductase_N"/>
</dbReference>
<dbReference type="SUPFAM" id="SSF50969">
    <property type="entry name" value="YVTN repeat-like/Quinoprotein amine dehydrogenase"/>
    <property type="match status" value="1"/>
</dbReference>
<protein>
    <recommendedName>
        <fullName evidence="2">YNCE-like beta-propeller domain-containing protein</fullName>
    </recommendedName>
</protein>